<feature type="region of interest" description="Disordered" evidence="1">
    <location>
        <begin position="46"/>
        <end position="125"/>
    </location>
</feature>
<evidence type="ECO:0000313" key="2">
    <source>
        <dbReference type="EMBL" id="CEM37011.1"/>
    </source>
</evidence>
<name>A0A0G4H0R7_9ALVE</name>
<sequence>MALPLPEDDAEISRAIMEECDDMLKEIAANRAYAENVFAANERFQREQREMEENEERRRMDRKRKDEPEEIRQQRVAGWQSHHMSRKAAHLQIPEHKREMRGEDDEEERKKKMVGIDTSYKKDWK</sequence>
<protein>
    <submittedName>
        <fullName evidence="2">Uncharacterized protein</fullName>
    </submittedName>
</protein>
<proteinExistence type="predicted"/>
<evidence type="ECO:0000256" key="1">
    <source>
        <dbReference type="SAM" id="MobiDB-lite"/>
    </source>
</evidence>
<dbReference type="AlphaFoldDB" id="A0A0G4H0R7"/>
<reference evidence="2" key="1">
    <citation type="submission" date="2014-11" db="EMBL/GenBank/DDBJ databases">
        <authorList>
            <person name="Otto D Thomas"/>
            <person name="Naeem Raeece"/>
        </authorList>
    </citation>
    <scope>NUCLEOTIDE SEQUENCE</scope>
</reference>
<organism evidence="2">
    <name type="scientific">Chromera velia CCMP2878</name>
    <dbReference type="NCBI Taxonomy" id="1169474"/>
    <lineage>
        <taxon>Eukaryota</taxon>
        <taxon>Sar</taxon>
        <taxon>Alveolata</taxon>
        <taxon>Colpodellida</taxon>
        <taxon>Chromeraceae</taxon>
        <taxon>Chromera</taxon>
    </lineage>
</organism>
<gene>
    <name evidence="2" type="ORF">Cvel_24197</name>
</gene>
<accession>A0A0G4H0R7</accession>
<feature type="compositionally biased region" description="Basic and acidic residues" evidence="1">
    <location>
        <begin position="46"/>
        <end position="73"/>
    </location>
</feature>
<dbReference type="EMBL" id="CDMZ01001749">
    <property type="protein sequence ID" value="CEM37011.1"/>
    <property type="molecule type" value="Genomic_DNA"/>
</dbReference>
<dbReference type="VEuPathDB" id="CryptoDB:Cvel_24197"/>